<evidence type="ECO:0000259" key="1">
    <source>
        <dbReference type="SMART" id="SM00966"/>
    </source>
</evidence>
<reference evidence="2" key="2">
    <citation type="submission" date="2020-09" db="EMBL/GenBank/DDBJ databases">
        <authorList>
            <person name="Sun Q."/>
            <person name="Zhou Y."/>
        </authorList>
    </citation>
    <scope>NUCLEOTIDE SEQUENCE</scope>
    <source>
        <strain evidence="2">CGMCC 1.16548</strain>
    </source>
</reference>
<accession>A0A8J3E0Z7</accession>
<dbReference type="EMBL" id="BNAI01000001">
    <property type="protein sequence ID" value="GHF05211.1"/>
    <property type="molecule type" value="Genomic_DNA"/>
</dbReference>
<organism evidence="2 3">
    <name type="scientific">Pseudolysinimonas yzui</name>
    <dbReference type="NCBI Taxonomy" id="2708254"/>
    <lineage>
        <taxon>Bacteria</taxon>
        <taxon>Bacillati</taxon>
        <taxon>Actinomycetota</taxon>
        <taxon>Actinomycetes</taxon>
        <taxon>Micrococcales</taxon>
        <taxon>Microbacteriaceae</taxon>
        <taxon>Pseudolysinimonas</taxon>
    </lineage>
</organism>
<dbReference type="InterPro" id="IPR037914">
    <property type="entry name" value="SpoVT-AbrB_sf"/>
</dbReference>
<evidence type="ECO:0000313" key="3">
    <source>
        <dbReference type="Proteomes" id="UP000617531"/>
    </source>
</evidence>
<protein>
    <submittedName>
        <fullName evidence="2">AbrB family transcriptional regulator</fullName>
    </submittedName>
</protein>
<gene>
    <name evidence="2" type="ORF">GCM10011600_02120</name>
</gene>
<comment type="caution">
    <text evidence="2">The sequence shown here is derived from an EMBL/GenBank/DDBJ whole genome shotgun (WGS) entry which is preliminary data.</text>
</comment>
<proteinExistence type="predicted"/>
<dbReference type="InterPro" id="IPR007159">
    <property type="entry name" value="SpoVT-AbrB_dom"/>
</dbReference>
<feature type="domain" description="SpoVT-AbrB" evidence="1">
    <location>
        <begin position="5"/>
        <end position="51"/>
    </location>
</feature>
<dbReference type="RefSeq" id="WP_229841792.1">
    <property type="nucleotide sequence ID" value="NZ_BNAI01000001.1"/>
</dbReference>
<name>A0A8J3E0Z7_9MICO</name>
<sequence>MTTYVSIQGRGTIALPAAARKRYHLDEPGAQVEIIEREGEIVLRPKLPVDASQAWFWDANWQAGERQAEAEADARLGEIHESGEEFLDALDD</sequence>
<dbReference type="Proteomes" id="UP000617531">
    <property type="component" value="Unassembled WGS sequence"/>
</dbReference>
<keyword evidence="3" id="KW-1185">Reference proteome</keyword>
<dbReference type="SMART" id="SM00966">
    <property type="entry name" value="SpoVT_AbrB"/>
    <property type="match status" value="1"/>
</dbReference>
<reference evidence="2" key="1">
    <citation type="journal article" date="2014" name="Int. J. Syst. Evol. Microbiol.">
        <title>Complete genome sequence of Corynebacterium casei LMG S-19264T (=DSM 44701T), isolated from a smear-ripened cheese.</title>
        <authorList>
            <consortium name="US DOE Joint Genome Institute (JGI-PGF)"/>
            <person name="Walter F."/>
            <person name="Albersmeier A."/>
            <person name="Kalinowski J."/>
            <person name="Ruckert C."/>
        </authorList>
    </citation>
    <scope>NUCLEOTIDE SEQUENCE</scope>
    <source>
        <strain evidence="2">CGMCC 1.16548</strain>
    </source>
</reference>
<evidence type="ECO:0000313" key="2">
    <source>
        <dbReference type="EMBL" id="GHF05211.1"/>
    </source>
</evidence>
<dbReference type="SUPFAM" id="SSF89447">
    <property type="entry name" value="AbrB/MazE/MraZ-like"/>
    <property type="match status" value="1"/>
</dbReference>
<dbReference type="GO" id="GO:0003677">
    <property type="term" value="F:DNA binding"/>
    <property type="evidence" value="ECO:0007669"/>
    <property type="project" value="InterPro"/>
</dbReference>
<dbReference type="AlphaFoldDB" id="A0A8J3E0Z7"/>